<evidence type="ECO:0000256" key="4">
    <source>
        <dbReference type="ARBA" id="ARBA00022679"/>
    </source>
</evidence>
<feature type="domain" description="Phosphoribosyltransferase" evidence="7">
    <location>
        <begin position="37"/>
        <end position="151"/>
    </location>
</feature>
<dbReference type="InterPro" id="IPR029057">
    <property type="entry name" value="PRTase-like"/>
</dbReference>
<accession>A0A7C4B8Q6</accession>
<feature type="binding site" evidence="6">
    <location>
        <position position="145"/>
    </location>
    <ligand>
        <name>orotate</name>
        <dbReference type="ChEBI" id="CHEBI:30839"/>
    </ligand>
</feature>
<comment type="function">
    <text evidence="6">Catalyzes the transfer of a ribosyl phosphate group from 5-phosphoribose 1-diphosphate to orotate, leading to the formation of orotidine monophosphate (OMP).</text>
</comment>
<dbReference type="InterPro" id="IPR000836">
    <property type="entry name" value="PRTase_dom"/>
</dbReference>
<evidence type="ECO:0000259" key="7">
    <source>
        <dbReference type="Pfam" id="PF00156"/>
    </source>
</evidence>
<dbReference type="PANTHER" id="PTHR19278:SF9">
    <property type="entry name" value="URIDINE 5'-MONOPHOSPHATE SYNTHASE"/>
    <property type="match status" value="1"/>
</dbReference>
<dbReference type="PANTHER" id="PTHR19278">
    <property type="entry name" value="OROTATE PHOSPHORIBOSYLTRANSFERASE"/>
    <property type="match status" value="1"/>
</dbReference>
<evidence type="ECO:0000256" key="6">
    <source>
        <dbReference type="HAMAP-Rule" id="MF_01208"/>
    </source>
</evidence>
<dbReference type="Gene3D" id="3.40.50.2020">
    <property type="match status" value="1"/>
</dbReference>
<protein>
    <recommendedName>
        <fullName evidence="2 6">Orotate phosphoribosyltransferase</fullName>
        <shortName evidence="6">OPRT</shortName>
        <shortName evidence="6">OPRTase</shortName>
        <ecNumber evidence="2 6">2.4.2.10</ecNumber>
    </recommendedName>
</protein>
<comment type="cofactor">
    <cofactor evidence="6">
        <name>Mg(2+)</name>
        <dbReference type="ChEBI" id="CHEBI:18420"/>
    </cofactor>
</comment>
<proteinExistence type="inferred from homology"/>
<feature type="binding site" evidence="6">
    <location>
        <position position="91"/>
    </location>
    <ligand>
        <name>5-phospho-alpha-D-ribose 1-diphosphate</name>
        <dbReference type="ChEBI" id="CHEBI:58017"/>
        <note>ligand shared between dimeric partners</note>
    </ligand>
</feature>
<dbReference type="InterPro" id="IPR023031">
    <property type="entry name" value="OPRT"/>
</dbReference>
<keyword evidence="3 6" id="KW-0328">Glycosyltransferase</keyword>
<keyword evidence="4 6" id="KW-0808">Transferase</keyword>
<evidence type="ECO:0000256" key="2">
    <source>
        <dbReference type="ARBA" id="ARBA00011971"/>
    </source>
</evidence>
<dbReference type="GO" id="GO:0000287">
    <property type="term" value="F:magnesium ion binding"/>
    <property type="evidence" value="ECO:0007669"/>
    <property type="project" value="UniProtKB-UniRule"/>
</dbReference>
<dbReference type="AlphaFoldDB" id="A0A7C4B8Q6"/>
<dbReference type="CDD" id="cd06223">
    <property type="entry name" value="PRTases_typeI"/>
    <property type="match status" value="1"/>
</dbReference>
<dbReference type="GO" id="GO:0044205">
    <property type="term" value="P:'de novo' UMP biosynthetic process"/>
    <property type="evidence" value="ECO:0007669"/>
    <property type="project" value="UniProtKB-UniRule"/>
</dbReference>
<dbReference type="GO" id="GO:0004588">
    <property type="term" value="F:orotate phosphoribosyltransferase activity"/>
    <property type="evidence" value="ECO:0007669"/>
    <property type="project" value="UniProtKB-UniRule"/>
</dbReference>
<gene>
    <name evidence="6" type="primary">pyrE</name>
    <name evidence="8" type="ORF">ENV17_00105</name>
</gene>
<dbReference type="EMBL" id="DTFI01000003">
    <property type="protein sequence ID" value="HGI42782.1"/>
    <property type="molecule type" value="Genomic_DNA"/>
</dbReference>
<feature type="binding site" evidence="6">
    <location>
        <position position="117"/>
    </location>
    <ligand>
        <name>orotate</name>
        <dbReference type="ChEBI" id="CHEBI:30839"/>
    </ligand>
</feature>
<keyword evidence="5 6" id="KW-0665">Pyrimidine biosynthesis</keyword>
<evidence type="ECO:0000256" key="5">
    <source>
        <dbReference type="ARBA" id="ARBA00022975"/>
    </source>
</evidence>
<comment type="caution">
    <text evidence="8">The sequence shown here is derived from an EMBL/GenBank/DDBJ whole genome shotgun (WGS) entry which is preliminary data.</text>
</comment>
<dbReference type="EC" id="2.4.2.10" evidence="2 6"/>
<dbReference type="HAMAP" id="MF_01208">
    <property type="entry name" value="PyrE"/>
    <property type="match status" value="1"/>
</dbReference>
<comment type="similarity">
    <text evidence="6">Belongs to the purine/pyrimidine phosphoribosyltransferase family. PyrE subfamily.</text>
</comment>
<feature type="binding site" description="in other chain" evidence="6">
    <location>
        <position position="88"/>
    </location>
    <ligand>
        <name>5-phospho-alpha-D-ribose 1-diphosphate</name>
        <dbReference type="ChEBI" id="CHEBI:58017"/>
        <note>ligand shared between dimeric partners</note>
    </ligand>
</feature>
<dbReference type="Pfam" id="PF00156">
    <property type="entry name" value="Pribosyltran"/>
    <property type="match status" value="1"/>
</dbReference>
<comment type="caution">
    <text evidence="6">Lacks conserved residue(s) required for the propagation of feature annotation.</text>
</comment>
<evidence type="ECO:0000256" key="1">
    <source>
        <dbReference type="ARBA" id="ARBA00004889"/>
    </source>
</evidence>
<dbReference type="NCBIfam" id="TIGR00336">
    <property type="entry name" value="pyrE"/>
    <property type="match status" value="1"/>
</dbReference>
<sequence length="176" mass="19186">MSVEECLWRIGAVQRGLFKLSSGRVSDVYVDLRKLPSHPAEFREVVRSMAKLAERFNADYVCGIAVGGLPLATALAYELGKPLIYVRKERKDYGTMKQLEGNYVKGARVLLVDDVATTGGTLSEATRVLRSEGLEVEAALVVVDREEGAREAMKSLGVELLSLTTLRKLLEVSGGA</sequence>
<organism evidence="8">
    <name type="scientific">Thermofilum pendens</name>
    <dbReference type="NCBI Taxonomy" id="2269"/>
    <lineage>
        <taxon>Archaea</taxon>
        <taxon>Thermoproteota</taxon>
        <taxon>Thermoprotei</taxon>
        <taxon>Thermofilales</taxon>
        <taxon>Thermofilaceae</taxon>
        <taxon>Thermofilum</taxon>
    </lineage>
</organism>
<dbReference type="GO" id="GO:0019856">
    <property type="term" value="P:pyrimidine nucleobase biosynthetic process"/>
    <property type="evidence" value="ECO:0007669"/>
    <property type="project" value="TreeGrafter"/>
</dbReference>
<keyword evidence="6" id="KW-0460">Magnesium</keyword>
<comment type="pathway">
    <text evidence="1 6">Pyrimidine metabolism; UMP biosynthesis via de novo pathway; UMP from orotate: step 1/2.</text>
</comment>
<comment type="catalytic activity">
    <reaction evidence="6">
        <text>orotidine 5'-phosphate + diphosphate = orotate + 5-phospho-alpha-D-ribose 1-diphosphate</text>
        <dbReference type="Rhea" id="RHEA:10380"/>
        <dbReference type="ChEBI" id="CHEBI:30839"/>
        <dbReference type="ChEBI" id="CHEBI:33019"/>
        <dbReference type="ChEBI" id="CHEBI:57538"/>
        <dbReference type="ChEBI" id="CHEBI:58017"/>
        <dbReference type="EC" id="2.4.2.10"/>
    </reaction>
</comment>
<feature type="binding site" description="in other chain" evidence="6">
    <location>
        <begin position="113"/>
        <end position="121"/>
    </location>
    <ligand>
        <name>5-phospho-alpha-D-ribose 1-diphosphate</name>
        <dbReference type="ChEBI" id="CHEBI:58017"/>
        <note>ligand shared between dimeric partners</note>
    </ligand>
</feature>
<reference evidence="8" key="1">
    <citation type="journal article" date="2020" name="mSystems">
        <title>Genome- and Community-Level Interaction Insights into Carbon Utilization and Element Cycling Functions of Hydrothermarchaeota in Hydrothermal Sediment.</title>
        <authorList>
            <person name="Zhou Z."/>
            <person name="Liu Y."/>
            <person name="Xu W."/>
            <person name="Pan J."/>
            <person name="Luo Z.H."/>
            <person name="Li M."/>
        </authorList>
    </citation>
    <scope>NUCLEOTIDE SEQUENCE [LARGE SCALE GENOMIC DNA]</scope>
    <source>
        <strain evidence="8">SpSt-735</strain>
    </source>
</reference>
<dbReference type="InterPro" id="IPR004467">
    <property type="entry name" value="Or_phspho_trans_dom"/>
</dbReference>
<comment type="subunit">
    <text evidence="6">Homodimer.</text>
</comment>
<name>A0A7C4B8Q6_THEPE</name>
<feature type="binding site" evidence="6">
    <location>
        <position position="87"/>
    </location>
    <ligand>
        <name>5-phospho-alpha-D-ribose 1-diphosphate</name>
        <dbReference type="ChEBI" id="CHEBI:58017"/>
        <note>ligand shared between dimeric partners</note>
    </ligand>
</feature>
<dbReference type="SUPFAM" id="SSF53271">
    <property type="entry name" value="PRTase-like"/>
    <property type="match status" value="1"/>
</dbReference>
<evidence type="ECO:0000256" key="3">
    <source>
        <dbReference type="ARBA" id="ARBA00022676"/>
    </source>
</evidence>
<dbReference type="UniPathway" id="UPA00070">
    <property type="reaction ID" value="UER00119"/>
</dbReference>
<evidence type="ECO:0000313" key="8">
    <source>
        <dbReference type="EMBL" id="HGI42782.1"/>
    </source>
</evidence>